<dbReference type="PROSITE" id="PS51257">
    <property type="entry name" value="PROKAR_LIPOPROTEIN"/>
    <property type="match status" value="1"/>
</dbReference>
<dbReference type="RefSeq" id="WP_126047881.1">
    <property type="nucleotide sequence ID" value="NZ_QYTV02000001.1"/>
</dbReference>
<comment type="caution">
    <text evidence="5">The sequence shown here is derived from an EMBL/GenBank/DDBJ whole genome shotgun (WGS) entry which is preliminary data.</text>
</comment>
<evidence type="ECO:0000313" key="6">
    <source>
        <dbReference type="Proteomes" id="UP000287156"/>
    </source>
</evidence>
<dbReference type="CDD" id="cd13590">
    <property type="entry name" value="PBP2_PotD_PotF_like"/>
    <property type="match status" value="1"/>
</dbReference>
<dbReference type="OrthoDB" id="9769319at2"/>
<name>A0A429Y8C6_9BACI</name>
<dbReference type="GO" id="GO:0015846">
    <property type="term" value="P:polyamine transport"/>
    <property type="evidence" value="ECO:0007669"/>
    <property type="project" value="InterPro"/>
</dbReference>
<dbReference type="PANTHER" id="PTHR30222:SF17">
    <property type="entry name" value="SPERMIDINE_PUTRESCINE-BINDING PERIPLASMIC PROTEIN"/>
    <property type="match status" value="1"/>
</dbReference>
<keyword evidence="4" id="KW-0574">Periplasm</keyword>
<accession>A0A429Y8C6</accession>
<evidence type="ECO:0000256" key="2">
    <source>
        <dbReference type="ARBA" id="ARBA00022448"/>
    </source>
</evidence>
<organism evidence="5 6">
    <name type="scientific">Siminovitchia acidinfaciens</name>
    <dbReference type="NCBI Taxonomy" id="2321395"/>
    <lineage>
        <taxon>Bacteria</taxon>
        <taxon>Bacillati</taxon>
        <taxon>Bacillota</taxon>
        <taxon>Bacilli</taxon>
        <taxon>Bacillales</taxon>
        <taxon>Bacillaceae</taxon>
        <taxon>Siminovitchia</taxon>
    </lineage>
</organism>
<keyword evidence="2" id="KW-0813">Transport</keyword>
<dbReference type="Pfam" id="PF13416">
    <property type="entry name" value="SBP_bac_8"/>
    <property type="match status" value="1"/>
</dbReference>
<keyword evidence="6" id="KW-1185">Reference proteome</keyword>
<dbReference type="PANTHER" id="PTHR30222">
    <property type="entry name" value="SPERMIDINE/PUTRESCINE-BINDING PERIPLASMIC PROTEIN"/>
    <property type="match status" value="1"/>
</dbReference>
<protein>
    <submittedName>
        <fullName evidence="5">Spermidine/putrescine ABC transporter substrate-binding protein</fullName>
    </submittedName>
</protein>
<dbReference type="EMBL" id="QYTV02000001">
    <property type="protein sequence ID" value="RST77662.1"/>
    <property type="molecule type" value="Genomic_DNA"/>
</dbReference>
<dbReference type="GO" id="GO:0042597">
    <property type="term" value="C:periplasmic space"/>
    <property type="evidence" value="ECO:0007669"/>
    <property type="project" value="UniProtKB-SubCell"/>
</dbReference>
<evidence type="ECO:0000256" key="3">
    <source>
        <dbReference type="ARBA" id="ARBA00022729"/>
    </source>
</evidence>
<dbReference type="GO" id="GO:0019808">
    <property type="term" value="F:polyamine binding"/>
    <property type="evidence" value="ECO:0007669"/>
    <property type="project" value="InterPro"/>
</dbReference>
<evidence type="ECO:0000313" key="5">
    <source>
        <dbReference type="EMBL" id="RST77662.1"/>
    </source>
</evidence>
<dbReference type="InterPro" id="IPR001188">
    <property type="entry name" value="Sperm_putr-bd"/>
</dbReference>
<dbReference type="PRINTS" id="PR00909">
    <property type="entry name" value="SPERMDNBNDNG"/>
</dbReference>
<sequence>MQGIRKSLFSLLLLVLIITLTLSACGSKDSAGGSGESSEKVLNVFNWSDYFSDSVIKKFEEETGIKVNYSTFSSNEEMYAKLSTGNSNYDVTVVTTNFIELLIKEGLVEKINKDNIPNLQHIGEEFSGNYADPNDEYSVPYLWGFYPIAVNEEITDKKVEGIKDLFDPSFENNLAIMDDPRPVIGSALQALGYSPNTTNEEEIKEAGELLQELKPNIKAVDTESKNFLMSKEAKAVITYSGDAYIAKRENPNIKVIFPKEGILTWQEGLVIPKNAPHKENAEKFIDFINRPEIMKELLLEYPYGTSNVEAAKLLPEEVRKETQFVEEFKQGELLKDVGEATQMYDRVWTEFRQ</sequence>
<dbReference type="Gene3D" id="3.40.190.10">
    <property type="entry name" value="Periplasmic binding protein-like II"/>
    <property type="match status" value="2"/>
</dbReference>
<dbReference type="SUPFAM" id="SSF53850">
    <property type="entry name" value="Periplasmic binding protein-like II"/>
    <property type="match status" value="1"/>
</dbReference>
<evidence type="ECO:0000256" key="1">
    <source>
        <dbReference type="ARBA" id="ARBA00004418"/>
    </source>
</evidence>
<reference evidence="5" key="1">
    <citation type="submission" date="2018-12" db="EMBL/GenBank/DDBJ databases">
        <authorList>
            <person name="Sun L."/>
            <person name="Chen Z."/>
        </authorList>
    </citation>
    <scope>NUCLEOTIDE SEQUENCE [LARGE SCALE GENOMIC DNA]</scope>
    <source>
        <strain evidence="5">3-2-2</strain>
    </source>
</reference>
<dbReference type="AlphaFoldDB" id="A0A429Y8C6"/>
<dbReference type="Proteomes" id="UP000287156">
    <property type="component" value="Unassembled WGS sequence"/>
</dbReference>
<dbReference type="PIRSF" id="PIRSF019574">
    <property type="entry name" value="Periplasmic_polyamine_BP"/>
    <property type="match status" value="1"/>
</dbReference>
<dbReference type="InterPro" id="IPR006059">
    <property type="entry name" value="SBP"/>
</dbReference>
<proteinExistence type="predicted"/>
<comment type="subcellular location">
    <subcellularLocation>
        <location evidence="1">Periplasm</location>
    </subcellularLocation>
</comment>
<keyword evidence="3" id="KW-0732">Signal</keyword>
<evidence type="ECO:0000256" key="4">
    <source>
        <dbReference type="ARBA" id="ARBA00022764"/>
    </source>
</evidence>
<gene>
    <name evidence="5" type="ORF">D4T97_004105</name>
</gene>